<dbReference type="PANTHER" id="PTHR10963:SF24">
    <property type="entry name" value="GLYCOSIDASE C21B10.07-RELATED"/>
    <property type="match status" value="1"/>
</dbReference>
<dbReference type="InterPro" id="IPR050546">
    <property type="entry name" value="Glycosyl_Hydrlase_16"/>
</dbReference>
<dbReference type="GO" id="GO:0009251">
    <property type="term" value="P:glucan catabolic process"/>
    <property type="evidence" value="ECO:0007669"/>
    <property type="project" value="TreeGrafter"/>
</dbReference>
<keyword evidence="2" id="KW-0378">Hydrolase</keyword>
<dbReference type="PROSITE" id="PS51762">
    <property type="entry name" value="GH16_2"/>
    <property type="match status" value="1"/>
</dbReference>
<dbReference type="OrthoDB" id="192832at2759"/>
<organism evidence="2 3">
    <name type="scientific">Sphaerobolus stellatus (strain SS14)</name>
    <dbReference type="NCBI Taxonomy" id="990650"/>
    <lineage>
        <taxon>Eukaryota</taxon>
        <taxon>Fungi</taxon>
        <taxon>Dikarya</taxon>
        <taxon>Basidiomycota</taxon>
        <taxon>Agaricomycotina</taxon>
        <taxon>Agaricomycetes</taxon>
        <taxon>Phallomycetidae</taxon>
        <taxon>Geastrales</taxon>
        <taxon>Sphaerobolaceae</taxon>
        <taxon>Sphaerobolus</taxon>
    </lineage>
</organism>
<dbReference type="AlphaFoldDB" id="A0A0C9UIA0"/>
<dbReference type="InterPro" id="IPR013320">
    <property type="entry name" value="ConA-like_dom_sf"/>
</dbReference>
<dbReference type="EMBL" id="KN837197">
    <property type="protein sequence ID" value="KIJ34599.1"/>
    <property type="molecule type" value="Genomic_DNA"/>
</dbReference>
<dbReference type="GO" id="GO:0004553">
    <property type="term" value="F:hydrolase activity, hydrolyzing O-glycosyl compounds"/>
    <property type="evidence" value="ECO:0007669"/>
    <property type="project" value="InterPro"/>
</dbReference>
<evidence type="ECO:0000313" key="3">
    <source>
        <dbReference type="Proteomes" id="UP000054279"/>
    </source>
</evidence>
<evidence type="ECO:0000259" key="1">
    <source>
        <dbReference type="PROSITE" id="PS51762"/>
    </source>
</evidence>
<dbReference type="InterPro" id="IPR000757">
    <property type="entry name" value="Beta-glucanase-like"/>
</dbReference>
<feature type="domain" description="GH16" evidence="1">
    <location>
        <begin position="1"/>
        <end position="145"/>
    </location>
</feature>
<keyword evidence="3" id="KW-1185">Reference proteome</keyword>
<feature type="non-terminal residue" evidence="2">
    <location>
        <position position="145"/>
    </location>
</feature>
<gene>
    <name evidence="2" type="ORF">M422DRAFT_142011</name>
</gene>
<dbReference type="Proteomes" id="UP000054279">
    <property type="component" value="Unassembled WGS sequence"/>
</dbReference>
<name>A0A0C9UIA0_SPHS4</name>
<protein>
    <submittedName>
        <fullName evidence="2">Glycoside hydrolase family 16 protein</fullName>
    </submittedName>
</protein>
<accession>A0A0C9UIA0</accession>
<dbReference type="PANTHER" id="PTHR10963">
    <property type="entry name" value="GLYCOSYL HYDROLASE-RELATED"/>
    <property type="match status" value="1"/>
</dbReference>
<evidence type="ECO:0000313" key="2">
    <source>
        <dbReference type="EMBL" id="KIJ34599.1"/>
    </source>
</evidence>
<dbReference type="Pfam" id="PF26113">
    <property type="entry name" value="GH16_XgeA"/>
    <property type="match status" value="1"/>
</dbReference>
<reference evidence="2 3" key="1">
    <citation type="submission" date="2014-06" db="EMBL/GenBank/DDBJ databases">
        <title>Evolutionary Origins and Diversification of the Mycorrhizal Mutualists.</title>
        <authorList>
            <consortium name="DOE Joint Genome Institute"/>
            <consortium name="Mycorrhizal Genomics Consortium"/>
            <person name="Kohler A."/>
            <person name="Kuo A."/>
            <person name="Nagy L.G."/>
            <person name="Floudas D."/>
            <person name="Copeland A."/>
            <person name="Barry K.W."/>
            <person name="Cichocki N."/>
            <person name="Veneault-Fourrey C."/>
            <person name="LaButti K."/>
            <person name="Lindquist E.A."/>
            <person name="Lipzen A."/>
            <person name="Lundell T."/>
            <person name="Morin E."/>
            <person name="Murat C."/>
            <person name="Riley R."/>
            <person name="Ohm R."/>
            <person name="Sun H."/>
            <person name="Tunlid A."/>
            <person name="Henrissat B."/>
            <person name="Grigoriev I.V."/>
            <person name="Hibbett D.S."/>
            <person name="Martin F."/>
        </authorList>
    </citation>
    <scope>NUCLEOTIDE SEQUENCE [LARGE SCALE GENOMIC DNA]</scope>
    <source>
        <strain evidence="2 3">SS14</strain>
    </source>
</reference>
<sequence>ATYKVTDSVSGTGFLSSFSHQAIADPTHGRVNYLSQADALAKNITYASGNTFIIQADSKTVLSASGPGRNSARISSNKQYSTHVVIMDIRHMPEGCGTWPAAWEFGPNWPNEVDIIEGVNGVGVNQATLHTGAGCTMPSTTTQTG</sequence>
<dbReference type="HOGENOM" id="CLU_1791562_0_0_1"/>
<dbReference type="Gene3D" id="2.60.120.200">
    <property type="match status" value="1"/>
</dbReference>
<proteinExistence type="predicted"/>
<dbReference type="SUPFAM" id="SSF49899">
    <property type="entry name" value="Concanavalin A-like lectins/glucanases"/>
    <property type="match status" value="1"/>
</dbReference>
<feature type="non-terminal residue" evidence="2">
    <location>
        <position position="1"/>
    </location>
</feature>